<dbReference type="RefSeq" id="WP_126118619.1">
    <property type="nucleotide sequence ID" value="NZ_CP101806.1"/>
</dbReference>
<keyword evidence="3 5" id="KW-1133">Transmembrane helix</keyword>
<evidence type="ECO:0000313" key="9">
    <source>
        <dbReference type="Proteomes" id="UP001058569"/>
    </source>
</evidence>
<keyword evidence="9" id="KW-1185">Reference proteome</keyword>
<sequence>MEYVQYTFGTLASIVMVALCIPQIIQLLKTKKVGNVSYPTFIIYFFGGFIFVLTMLLKSGVGVYKLEDPIVNVLGNVIFTILMAFTITLFFIYDTKAKNGFKIGIGSLLWLLVLVGITFTIAAYSSPKARLNLGADNGWMIAASVIATCCCALPFTIQIAKTIKSKSADGISLPMLYLGIILNALLCIYLGLVVKFNTPTWYVFVIFQLIAIVVYVIQIYFYYYYKNRTSKQQETNVEKQN</sequence>
<evidence type="ECO:0000313" key="6">
    <source>
        <dbReference type="EMBL" id="UUD34741.1"/>
    </source>
</evidence>
<dbReference type="Gene3D" id="1.20.1280.290">
    <property type="match status" value="2"/>
</dbReference>
<keyword evidence="4 5" id="KW-0472">Membrane</keyword>
<feature type="transmembrane region" description="Helical" evidence="5">
    <location>
        <begin position="69"/>
        <end position="93"/>
    </location>
</feature>
<evidence type="ECO:0000256" key="1">
    <source>
        <dbReference type="ARBA" id="ARBA00004141"/>
    </source>
</evidence>
<protein>
    <submittedName>
        <fullName evidence="7">PQ loop repeat</fullName>
    </submittedName>
    <submittedName>
        <fullName evidence="6">PQ-loop repeat-containing protein</fullName>
    </submittedName>
</protein>
<evidence type="ECO:0000256" key="4">
    <source>
        <dbReference type="ARBA" id="ARBA00023136"/>
    </source>
</evidence>
<reference evidence="6" key="2">
    <citation type="submission" date="2022-07" db="EMBL/GenBank/DDBJ databases">
        <title>Complete genome of Mycoplasma caviae type strain G122.</title>
        <authorList>
            <person name="Spergser J."/>
        </authorList>
    </citation>
    <scope>NUCLEOTIDE SEQUENCE</scope>
    <source>
        <strain evidence="6">G122</strain>
    </source>
</reference>
<evidence type="ECO:0000256" key="3">
    <source>
        <dbReference type="ARBA" id="ARBA00022989"/>
    </source>
</evidence>
<dbReference type="InterPro" id="IPR051415">
    <property type="entry name" value="LAAT-1"/>
</dbReference>
<reference evidence="7 8" key="1">
    <citation type="submission" date="2018-12" db="EMBL/GenBank/DDBJ databases">
        <authorList>
            <consortium name="Pathogen Informatics"/>
        </authorList>
    </citation>
    <scope>NUCLEOTIDE SEQUENCE [LARGE SCALE GENOMIC DNA]</scope>
    <source>
        <strain evidence="7 8">NCTC10126</strain>
    </source>
</reference>
<accession>A0A3P8L7Y7</accession>
<proteinExistence type="predicted"/>
<name>A0A3P8L7Y7_9BACT</name>
<dbReference type="EMBL" id="CP101806">
    <property type="protein sequence ID" value="UUD34741.1"/>
    <property type="molecule type" value="Genomic_DNA"/>
</dbReference>
<dbReference type="EMBL" id="UZVY01000001">
    <property type="protein sequence ID" value="VDR42435.1"/>
    <property type="molecule type" value="Genomic_DNA"/>
</dbReference>
<dbReference type="PANTHER" id="PTHR16201">
    <property type="entry name" value="SEVEN TRANSMEMBRANE PROTEIN 1-RELATED"/>
    <property type="match status" value="1"/>
</dbReference>
<feature type="transmembrane region" description="Helical" evidence="5">
    <location>
        <begin position="37"/>
        <end position="57"/>
    </location>
</feature>
<organism evidence="7 8">
    <name type="scientific">Mycoplasmopsis caviae</name>
    <dbReference type="NCBI Taxonomy" id="55603"/>
    <lineage>
        <taxon>Bacteria</taxon>
        <taxon>Bacillati</taxon>
        <taxon>Mycoplasmatota</taxon>
        <taxon>Mycoplasmoidales</taxon>
        <taxon>Metamycoplasmataceae</taxon>
        <taxon>Mycoplasmopsis</taxon>
    </lineage>
</organism>
<feature type="transmembrane region" description="Helical" evidence="5">
    <location>
        <begin position="105"/>
        <end position="126"/>
    </location>
</feature>
<feature type="transmembrane region" description="Helical" evidence="5">
    <location>
        <begin position="171"/>
        <end position="194"/>
    </location>
</feature>
<dbReference type="InterPro" id="IPR006603">
    <property type="entry name" value="PQ-loop_rpt"/>
</dbReference>
<dbReference type="AlphaFoldDB" id="A0A3P8L7Y7"/>
<feature type="transmembrane region" description="Helical" evidence="5">
    <location>
        <begin position="200"/>
        <end position="223"/>
    </location>
</feature>
<evidence type="ECO:0000256" key="5">
    <source>
        <dbReference type="SAM" id="Phobius"/>
    </source>
</evidence>
<evidence type="ECO:0000256" key="2">
    <source>
        <dbReference type="ARBA" id="ARBA00022692"/>
    </source>
</evidence>
<keyword evidence="2 5" id="KW-0812">Transmembrane</keyword>
<dbReference type="Pfam" id="PF04193">
    <property type="entry name" value="PQ-loop"/>
    <property type="match status" value="2"/>
</dbReference>
<dbReference type="Proteomes" id="UP001058569">
    <property type="component" value="Chromosome"/>
</dbReference>
<dbReference type="OrthoDB" id="396855at2"/>
<comment type="subcellular location">
    <subcellularLocation>
        <location evidence="1">Membrane</location>
        <topology evidence="1">Multi-pass membrane protein</topology>
    </subcellularLocation>
</comment>
<gene>
    <name evidence="7" type="ORF">NCTC10126_00958</name>
    <name evidence="6" type="ORF">NPA07_02865</name>
</gene>
<feature type="transmembrane region" description="Helical" evidence="5">
    <location>
        <begin position="6"/>
        <end position="25"/>
    </location>
</feature>
<dbReference type="Proteomes" id="UP000280036">
    <property type="component" value="Unassembled WGS sequence"/>
</dbReference>
<feature type="transmembrane region" description="Helical" evidence="5">
    <location>
        <begin position="138"/>
        <end position="159"/>
    </location>
</feature>
<dbReference type="GO" id="GO:0016020">
    <property type="term" value="C:membrane"/>
    <property type="evidence" value="ECO:0007669"/>
    <property type="project" value="UniProtKB-SubCell"/>
</dbReference>
<evidence type="ECO:0000313" key="8">
    <source>
        <dbReference type="Proteomes" id="UP000280036"/>
    </source>
</evidence>
<evidence type="ECO:0000313" key="7">
    <source>
        <dbReference type="EMBL" id="VDR42435.1"/>
    </source>
</evidence>